<feature type="domain" description="Chitin-binding type-2" evidence="2">
    <location>
        <begin position="38"/>
        <end position="86"/>
    </location>
</feature>
<dbReference type="Pfam" id="PF01607">
    <property type="entry name" value="CBM_14"/>
    <property type="match status" value="2"/>
</dbReference>
<dbReference type="AlphaFoldDB" id="A0A182MEE9"/>
<dbReference type="VEuPathDB" id="VectorBase:ACUA016243"/>
<dbReference type="InterPro" id="IPR002557">
    <property type="entry name" value="Chitin-bd_dom"/>
</dbReference>
<feature type="chain" id="PRO_5008128232" description="Chitin-binding type-2 domain-containing protein" evidence="1">
    <location>
        <begin position="25"/>
        <end position="368"/>
    </location>
</feature>
<accession>A0A182MEE9</accession>
<evidence type="ECO:0000313" key="3">
    <source>
        <dbReference type="EnsemblMetazoa" id="ACUA016243-PA"/>
    </source>
</evidence>
<dbReference type="EMBL" id="AXCM01015429">
    <property type="status" value="NOT_ANNOTATED_CDS"/>
    <property type="molecule type" value="Genomic_DNA"/>
</dbReference>
<proteinExistence type="predicted"/>
<dbReference type="SUPFAM" id="SSF57625">
    <property type="entry name" value="Invertebrate chitin-binding proteins"/>
    <property type="match status" value="2"/>
</dbReference>
<evidence type="ECO:0000259" key="2">
    <source>
        <dbReference type="PROSITE" id="PS50940"/>
    </source>
</evidence>
<sequence length="368" mass="41416">MQTNRMRHMTMVVFLVAFSISIFGSDVQRCTCVNGPPDYLCPSAPLLQVYIQHELYCTRYYKCINGRAIEYKCPNGLYFESVNNTCTCDFASCYRSDPCIQYVECCRCCRQQFVNTGLAPENFYICFNDGYALATTCPVAFNPCTGAFIQLVFINGKCEVPPANYLCPTAPLLQVYLQHELFCTRYYKCTDGRAIEFQCPYGLFFDTVNNTCTCDFTLCYRNDPCIQFVDNCRCCKQQFDNTGLSPENFYVCYNDGYAVATTCPLAFDPCTGAFVQLEFINGKCEVPPAMPNVHVRHACTEVAIPSLELRRNSSELPQNRYIRRIRRGNGFTVCASRLMPWALDVTVSAVTCADGLGTEGVNASEGKN</sequence>
<dbReference type="GO" id="GO:0005576">
    <property type="term" value="C:extracellular region"/>
    <property type="evidence" value="ECO:0007669"/>
    <property type="project" value="InterPro"/>
</dbReference>
<evidence type="ECO:0000256" key="1">
    <source>
        <dbReference type="SAM" id="SignalP"/>
    </source>
</evidence>
<dbReference type="EnsemblMetazoa" id="ACUA016243-RA">
    <property type="protein sequence ID" value="ACUA016243-PA"/>
    <property type="gene ID" value="ACUA016243"/>
</dbReference>
<dbReference type="PROSITE" id="PS50940">
    <property type="entry name" value="CHIT_BIND_II"/>
    <property type="match status" value="2"/>
</dbReference>
<feature type="signal peptide" evidence="1">
    <location>
        <begin position="1"/>
        <end position="24"/>
    </location>
</feature>
<dbReference type="SMART" id="SM00494">
    <property type="entry name" value="ChtBD2"/>
    <property type="match status" value="2"/>
</dbReference>
<dbReference type="InterPro" id="IPR036508">
    <property type="entry name" value="Chitin-bd_dom_sf"/>
</dbReference>
<feature type="domain" description="Chitin-binding type-2" evidence="2">
    <location>
        <begin position="164"/>
        <end position="212"/>
    </location>
</feature>
<name>A0A182MEE9_9DIPT</name>
<reference evidence="4" key="1">
    <citation type="submission" date="2013-09" db="EMBL/GenBank/DDBJ databases">
        <title>The Genome Sequence of Anopheles culicifacies species A.</title>
        <authorList>
            <consortium name="The Broad Institute Genomics Platform"/>
            <person name="Neafsey D.E."/>
            <person name="Besansky N."/>
            <person name="Howell P."/>
            <person name="Walton C."/>
            <person name="Young S.K."/>
            <person name="Zeng Q."/>
            <person name="Gargeya S."/>
            <person name="Fitzgerald M."/>
            <person name="Haas B."/>
            <person name="Abouelleil A."/>
            <person name="Allen A.W."/>
            <person name="Alvarado L."/>
            <person name="Arachchi H.M."/>
            <person name="Berlin A.M."/>
            <person name="Chapman S.B."/>
            <person name="Gainer-Dewar J."/>
            <person name="Goldberg J."/>
            <person name="Griggs A."/>
            <person name="Gujja S."/>
            <person name="Hansen M."/>
            <person name="Howarth C."/>
            <person name="Imamovic A."/>
            <person name="Ireland A."/>
            <person name="Larimer J."/>
            <person name="McCowan C."/>
            <person name="Murphy C."/>
            <person name="Pearson M."/>
            <person name="Poon T.W."/>
            <person name="Priest M."/>
            <person name="Roberts A."/>
            <person name="Saif S."/>
            <person name="Shea T."/>
            <person name="Sisk P."/>
            <person name="Sykes S."/>
            <person name="Wortman J."/>
            <person name="Nusbaum C."/>
            <person name="Birren B."/>
        </authorList>
    </citation>
    <scope>NUCLEOTIDE SEQUENCE [LARGE SCALE GENOMIC DNA]</scope>
    <source>
        <strain evidence="4">A-37</strain>
    </source>
</reference>
<keyword evidence="4" id="KW-1185">Reference proteome</keyword>
<organism evidence="3 4">
    <name type="scientific">Anopheles culicifacies</name>
    <dbReference type="NCBI Taxonomy" id="139723"/>
    <lineage>
        <taxon>Eukaryota</taxon>
        <taxon>Metazoa</taxon>
        <taxon>Ecdysozoa</taxon>
        <taxon>Arthropoda</taxon>
        <taxon>Hexapoda</taxon>
        <taxon>Insecta</taxon>
        <taxon>Pterygota</taxon>
        <taxon>Neoptera</taxon>
        <taxon>Endopterygota</taxon>
        <taxon>Diptera</taxon>
        <taxon>Nematocera</taxon>
        <taxon>Culicoidea</taxon>
        <taxon>Culicidae</taxon>
        <taxon>Anophelinae</taxon>
        <taxon>Anopheles</taxon>
        <taxon>culicifacies species complex</taxon>
    </lineage>
</organism>
<dbReference type="Proteomes" id="UP000075883">
    <property type="component" value="Unassembled WGS sequence"/>
</dbReference>
<protein>
    <recommendedName>
        <fullName evidence="2">Chitin-binding type-2 domain-containing protein</fullName>
    </recommendedName>
</protein>
<dbReference type="STRING" id="139723.A0A182MEE9"/>
<reference evidence="3" key="2">
    <citation type="submission" date="2020-05" db="UniProtKB">
        <authorList>
            <consortium name="EnsemblMetazoa"/>
        </authorList>
    </citation>
    <scope>IDENTIFICATION</scope>
    <source>
        <strain evidence="3">A-37</strain>
    </source>
</reference>
<evidence type="ECO:0000313" key="4">
    <source>
        <dbReference type="Proteomes" id="UP000075883"/>
    </source>
</evidence>
<keyword evidence="1" id="KW-0732">Signal</keyword>
<dbReference type="GO" id="GO:0008061">
    <property type="term" value="F:chitin binding"/>
    <property type="evidence" value="ECO:0007669"/>
    <property type="project" value="InterPro"/>
</dbReference>
<dbReference type="Gene3D" id="2.170.140.10">
    <property type="entry name" value="Chitin binding domain"/>
    <property type="match status" value="2"/>
</dbReference>